<dbReference type="NCBIfam" id="TIGR00380">
    <property type="entry name" value="cobal_cbiB"/>
    <property type="match status" value="1"/>
</dbReference>
<evidence type="ECO:0000256" key="5">
    <source>
        <dbReference type="ARBA" id="ARBA00022573"/>
    </source>
</evidence>
<dbReference type="GO" id="GO:0009236">
    <property type="term" value="P:cobalamin biosynthetic process"/>
    <property type="evidence" value="ECO:0007669"/>
    <property type="project" value="UniProtKB-UniRule"/>
</dbReference>
<dbReference type="Pfam" id="PF03186">
    <property type="entry name" value="CobD_Cbib"/>
    <property type="match status" value="1"/>
</dbReference>
<sequence>MIVVLAMFLDAIFGEPKWLWSRIPHPAVVMGRAVGYIDTTYNTGRDRKTKGTLAFASLAIAALILGFIIQAIPGIWADVFLGAMLIAQRSLIDHIRAVDHGLRMSLTQGRRAVAMIVSRDTRHMDASSVTRSAIESGSENFSDGVIAPIFWLAIGGIPALLVYKITNTADSMIGYKTPRHQDFGWAAARFDDLLNWVPARLTALLIWLTDRRTPLTKIATDAALHKSPNAGWPESAMAYKQDIALAGPRSYDGVMTQFPYVNSAGKQQLAPHDIASTIATLWTAWWITLAAAVIVALI</sequence>
<evidence type="ECO:0000256" key="1">
    <source>
        <dbReference type="ARBA" id="ARBA00004651"/>
    </source>
</evidence>
<keyword evidence="6 9" id="KW-0812">Transmembrane</keyword>
<organism evidence="10 11">
    <name type="scientific">Yoonia ponticola</name>
    <dbReference type="NCBI Taxonomy" id="1524255"/>
    <lineage>
        <taxon>Bacteria</taxon>
        <taxon>Pseudomonadati</taxon>
        <taxon>Pseudomonadota</taxon>
        <taxon>Alphaproteobacteria</taxon>
        <taxon>Rhodobacterales</taxon>
        <taxon>Paracoccaceae</taxon>
        <taxon>Yoonia</taxon>
    </lineage>
</organism>
<feature type="transmembrane region" description="Helical" evidence="9">
    <location>
        <begin position="53"/>
        <end position="76"/>
    </location>
</feature>
<keyword evidence="7 9" id="KW-1133">Transmembrane helix</keyword>
<dbReference type="EMBL" id="JACIJM010000002">
    <property type="protein sequence ID" value="MBB5721038.1"/>
    <property type="molecule type" value="Genomic_DNA"/>
</dbReference>
<dbReference type="HAMAP" id="MF_00024">
    <property type="entry name" value="CobD_CbiB"/>
    <property type="match status" value="1"/>
</dbReference>
<evidence type="ECO:0000256" key="4">
    <source>
        <dbReference type="ARBA" id="ARBA00022475"/>
    </source>
</evidence>
<evidence type="ECO:0000256" key="7">
    <source>
        <dbReference type="ARBA" id="ARBA00022989"/>
    </source>
</evidence>
<evidence type="ECO:0000313" key="11">
    <source>
        <dbReference type="Proteomes" id="UP000535415"/>
    </source>
</evidence>
<feature type="transmembrane region" description="Helical" evidence="9">
    <location>
        <begin position="274"/>
        <end position="297"/>
    </location>
</feature>
<evidence type="ECO:0000256" key="9">
    <source>
        <dbReference type="HAMAP-Rule" id="MF_00024"/>
    </source>
</evidence>
<comment type="pathway">
    <text evidence="2 9">Cofactor biosynthesis; adenosylcobalamin biosynthesis.</text>
</comment>
<dbReference type="AlphaFoldDB" id="A0A7W9BIA2"/>
<comment type="caution">
    <text evidence="9">Lacks conserved residue(s) required for the propagation of feature annotation.</text>
</comment>
<dbReference type="Proteomes" id="UP000535415">
    <property type="component" value="Unassembled WGS sequence"/>
</dbReference>
<dbReference type="GO" id="GO:0048472">
    <property type="term" value="F:threonine-phosphate decarboxylase activity"/>
    <property type="evidence" value="ECO:0007669"/>
    <property type="project" value="InterPro"/>
</dbReference>
<gene>
    <name evidence="9" type="primary">cobD</name>
    <name evidence="10" type="ORF">FHS72_000645</name>
</gene>
<feature type="transmembrane region" description="Helical" evidence="9">
    <location>
        <begin position="145"/>
        <end position="163"/>
    </location>
</feature>
<evidence type="ECO:0000256" key="6">
    <source>
        <dbReference type="ARBA" id="ARBA00022692"/>
    </source>
</evidence>
<reference evidence="10 11" key="1">
    <citation type="submission" date="2020-08" db="EMBL/GenBank/DDBJ databases">
        <title>Genomic Encyclopedia of Type Strains, Phase IV (KMG-IV): sequencing the most valuable type-strain genomes for metagenomic binning, comparative biology and taxonomic classification.</title>
        <authorList>
            <person name="Goeker M."/>
        </authorList>
    </citation>
    <scope>NUCLEOTIDE SEQUENCE [LARGE SCALE GENOMIC DNA]</scope>
    <source>
        <strain evidence="10 11">DSM 101064</strain>
    </source>
</reference>
<keyword evidence="10" id="KW-0436">Ligase</keyword>
<dbReference type="PANTHER" id="PTHR34308:SF1">
    <property type="entry name" value="COBALAMIN BIOSYNTHESIS PROTEIN CBIB"/>
    <property type="match status" value="1"/>
</dbReference>
<name>A0A7W9BIA2_9RHOB</name>
<keyword evidence="11" id="KW-1185">Reference proteome</keyword>
<evidence type="ECO:0000256" key="3">
    <source>
        <dbReference type="ARBA" id="ARBA00006263"/>
    </source>
</evidence>
<comment type="caution">
    <text evidence="10">The sequence shown here is derived from an EMBL/GenBank/DDBJ whole genome shotgun (WGS) entry which is preliminary data.</text>
</comment>
<protein>
    <recommendedName>
        <fullName evidence="9">Cobalamin biosynthesis protein CobD</fullName>
    </recommendedName>
</protein>
<accession>A0A7W9BIA2</accession>
<dbReference type="RefSeq" id="WP_246414457.1">
    <property type="nucleotide sequence ID" value="NZ_JACIJM010000002.1"/>
</dbReference>
<comment type="function">
    <text evidence="9">Converts cobyric acid to cobinamide by the addition of aminopropanol on the F carboxylic group.</text>
</comment>
<dbReference type="UniPathway" id="UPA00148"/>
<dbReference type="InterPro" id="IPR004485">
    <property type="entry name" value="Cobalamin_biosynth_CobD/CbiB"/>
</dbReference>
<evidence type="ECO:0000256" key="8">
    <source>
        <dbReference type="ARBA" id="ARBA00023136"/>
    </source>
</evidence>
<dbReference type="PANTHER" id="PTHR34308">
    <property type="entry name" value="COBALAMIN BIOSYNTHESIS PROTEIN CBIB"/>
    <property type="match status" value="1"/>
</dbReference>
<evidence type="ECO:0000256" key="2">
    <source>
        <dbReference type="ARBA" id="ARBA00004953"/>
    </source>
</evidence>
<proteinExistence type="inferred from homology"/>
<evidence type="ECO:0000313" key="10">
    <source>
        <dbReference type="EMBL" id="MBB5721038.1"/>
    </source>
</evidence>
<dbReference type="GO" id="GO:0005886">
    <property type="term" value="C:plasma membrane"/>
    <property type="evidence" value="ECO:0007669"/>
    <property type="project" value="UniProtKB-SubCell"/>
</dbReference>
<comment type="similarity">
    <text evidence="3 9">Belongs to the CobD/CbiB family.</text>
</comment>
<keyword evidence="5 9" id="KW-0169">Cobalamin biosynthesis</keyword>
<comment type="subcellular location">
    <subcellularLocation>
        <location evidence="1 9">Cell membrane</location>
        <topology evidence="1 9">Multi-pass membrane protein</topology>
    </subcellularLocation>
</comment>
<keyword evidence="8 9" id="KW-0472">Membrane</keyword>
<dbReference type="GO" id="GO:0015420">
    <property type="term" value="F:ABC-type vitamin B12 transporter activity"/>
    <property type="evidence" value="ECO:0007669"/>
    <property type="project" value="UniProtKB-UniRule"/>
</dbReference>
<dbReference type="GO" id="GO:0016874">
    <property type="term" value="F:ligase activity"/>
    <property type="evidence" value="ECO:0007669"/>
    <property type="project" value="UniProtKB-KW"/>
</dbReference>
<keyword evidence="4 9" id="KW-1003">Cell membrane</keyword>